<reference evidence="2 3" key="1">
    <citation type="journal article" date="2014" name="BMC Genomics">
        <title>Genomic comparison of sporeforming bacilli isolated from milk.</title>
        <authorList>
            <person name="Moreno Switt A.I."/>
            <person name="Andrus A.D."/>
            <person name="Ranieri M.L."/>
            <person name="Orsi R.H."/>
            <person name="Ivy R."/>
            <person name="den Bakker H.C."/>
            <person name="Martin N.H."/>
            <person name="Wiedmann M."/>
            <person name="Boor K.J."/>
        </authorList>
    </citation>
    <scope>NUCLEOTIDE SEQUENCE [LARGE SCALE GENOMIC DNA]</scope>
    <source>
        <strain evidence="2 3">FSL R5-213</strain>
    </source>
</reference>
<gene>
    <name evidence="2" type="ORF">C176_17136</name>
</gene>
<dbReference type="Proteomes" id="UP000019062">
    <property type="component" value="Unassembled WGS sequence"/>
</dbReference>
<proteinExistence type="predicted"/>
<dbReference type="Gene3D" id="1.10.10.10">
    <property type="entry name" value="Winged helix-like DNA-binding domain superfamily/Winged helix DNA-binding domain"/>
    <property type="match status" value="1"/>
</dbReference>
<keyword evidence="3" id="KW-1185">Reference proteome</keyword>
<evidence type="ECO:0000313" key="2">
    <source>
        <dbReference type="EMBL" id="ETT81917.1"/>
    </source>
</evidence>
<dbReference type="GO" id="GO:0006352">
    <property type="term" value="P:DNA-templated transcription initiation"/>
    <property type="evidence" value="ECO:0007669"/>
    <property type="project" value="InterPro"/>
</dbReference>
<evidence type="ECO:0000259" key="1">
    <source>
        <dbReference type="Pfam" id="PF08281"/>
    </source>
</evidence>
<dbReference type="GO" id="GO:0003677">
    <property type="term" value="F:DNA binding"/>
    <property type="evidence" value="ECO:0007669"/>
    <property type="project" value="InterPro"/>
</dbReference>
<dbReference type="GO" id="GO:0016987">
    <property type="term" value="F:sigma factor activity"/>
    <property type="evidence" value="ECO:0007669"/>
    <property type="project" value="InterPro"/>
</dbReference>
<evidence type="ECO:0000313" key="3">
    <source>
        <dbReference type="Proteomes" id="UP000019062"/>
    </source>
</evidence>
<accession>W4EPH7</accession>
<dbReference type="AlphaFoldDB" id="W4EPH7"/>
<dbReference type="Pfam" id="PF08281">
    <property type="entry name" value="Sigma70_r4_2"/>
    <property type="match status" value="1"/>
</dbReference>
<dbReference type="InterPro" id="IPR036388">
    <property type="entry name" value="WH-like_DNA-bd_sf"/>
</dbReference>
<dbReference type="InterPro" id="IPR013249">
    <property type="entry name" value="RNA_pol_sigma70_r4_t2"/>
</dbReference>
<organism evidence="2 3">
    <name type="scientific">Viridibacillus arenosi FSL R5-213</name>
    <dbReference type="NCBI Taxonomy" id="1227360"/>
    <lineage>
        <taxon>Bacteria</taxon>
        <taxon>Bacillati</taxon>
        <taxon>Bacillota</taxon>
        <taxon>Bacilli</taxon>
        <taxon>Bacillales</taxon>
        <taxon>Caryophanaceae</taxon>
        <taxon>Viridibacillus</taxon>
    </lineage>
</organism>
<dbReference type="InterPro" id="IPR013324">
    <property type="entry name" value="RNA_pol_sigma_r3/r4-like"/>
</dbReference>
<dbReference type="EMBL" id="ASQA01000035">
    <property type="protein sequence ID" value="ETT81917.1"/>
    <property type="molecule type" value="Genomic_DNA"/>
</dbReference>
<protein>
    <submittedName>
        <fullName evidence="2">RNA polymerase sigma factor Y</fullName>
    </submittedName>
</protein>
<comment type="caution">
    <text evidence="2">The sequence shown here is derived from an EMBL/GenBank/DDBJ whole genome shotgun (WGS) entry which is preliminary data.</text>
</comment>
<name>W4EPH7_9BACL</name>
<feature type="domain" description="RNA polymerase sigma factor 70 region 4 type 2" evidence="1">
    <location>
        <begin position="8"/>
        <end position="39"/>
    </location>
</feature>
<sequence length="73" mass="8757">MQLDEFRHPIVLYYFRELTYEQIADVLNISLPSVKTRLLIVRKKEDQIDLLNVSEFRLIKEENGWLIPLNPTK</sequence>
<dbReference type="SUPFAM" id="SSF88659">
    <property type="entry name" value="Sigma3 and sigma4 domains of RNA polymerase sigma factors"/>
    <property type="match status" value="1"/>
</dbReference>